<comment type="similarity">
    <text evidence="1">Belongs to the TRAFAC class myosin-kinesin ATPase superfamily. Kinesin family.</text>
</comment>
<feature type="region of interest" description="Disordered" evidence="2">
    <location>
        <begin position="79"/>
        <end position="101"/>
    </location>
</feature>
<dbReference type="Gene3D" id="3.40.850.10">
    <property type="entry name" value="Kinesin motor domain"/>
    <property type="match status" value="1"/>
</dbReference>
<reference evidence="4" key="1">
    <citation type="journal article" date="2020" name="Fungal Divers.">
        <title>Resolving the Mortierellaceae phylogeny through synthesis of multi-gene phylogenetics and phylogenomics.</title>
        <authorList>
            <person name="Vandepol N."/>
            <person name="Liber J."/>
            <person name="Desiro A."/>
            <person name="Na H."/>
            <person name="Kennedy M."/>
            <person name="Barry K."/>
            <person name="Grigoriev I.V."/>
            <person name="Miller A.N."/>
            <person name="O'Donnell K."/>
            <person name="Stajich J.E."/>
            <person name="Bonito G."/>
        </authorList>
    </citation>
    <scope>NUCLEOTIDE SEQUENCE</scope>
    <source>
        <strain evidence="4">NRRL 2769</strain>
    </source>
</reference>
<dbReference type="EMBL" id="JAAAID010003162">
    <property type="protein sequence ID" value="KAG0000203.1"/>
    <property type="molecule type" value="Genomic_DNA"/>
</dbReference>
<dbReference type="PROSITE" id="PS50067">
    <property type="entry name" value="KINESIN_MOTOR_2"/>
    <property type="match status" value="1"/>
</dbReference>
<feature type="compositionally biased region" description="Low complexity" evidence="2">
    <location>
        <begin position="363"/>
        <end position="387"/>
    </location>
</feature>
<evidence type="ECO:0000256" key="2">
    <source>
        <dbReference type="SAM" id="MobiDB-lite"/>
    </source>
</evidence>
<protein>
    <submittedName>
        <fullName evidence="4">Kinesin-like protein kif24</fullName>
    </submittedName>
</protein>
<gene>
    <name evidence="4" type="primary">KIF24_1</name>
    <name evidence="4" type="ORF">BGZ80_006409</name>
</gene>
<dbReference type="InterPro" id="IPR027417">
    <property type="entry name" value="P-loop_NTPase"/>
</dbReference>
<dbReference type="GO" id="GO:0008017">
    <property type="term" value="F:microtubule binding"/>
    <property type="evidence" value="ECO:0007669"/>
    <property type="project" value="InterPro"/>
</dbReference>
<name>A0A9P6STE3_9FUNG</name>
<evidence type="ECO:0000259" key="3">
    <source>
        <dbReference type="PROSITE" id="PS50067"/>
    </source>
</evidence>
<dbReference type="GO" id="GO:0005874">
    <property type="term" value="C:microtubule"/>
    <property type="evidence" value="ECO:0007669"/>
    <property type="project" value="TreeGrafter"/>
</dbReference>
<dbReference type="InterPro" id="IPR036961">
    <property type="entry name" value="Kinesin_motor_dom_sf"/>
</dbReference>
<accession>A0A9P6STE3</accession>
<dbReference type="InterPro" id="IPR027640">
    <property type="entry name" value="Kinesin-like_fam"/>
</dbReference>
<dbReference type="PANTHER" id="PTHR47971">
    <property type="entry name" value="KINESIN-RELATED PROTEIN 6"/>
    <property type="match status" value="1"/>
</dbReference>
<feature type="domain" description="Kinesin motor" evidence="3">
    <location>
        <begin position="1"/>
        <end position="77"/>
    </location>
</feature>
<dbReference type="GO" id="GO:0003777">
    <property type="term" value="F:microtubule motor activity"/>
    <property type="evidence" value="ECO:0007669"/>
    <property type="project" value="InterPro"/>
</dbReference>
<evidence type="ECO:0000313" key="5">
    <source>
        <dbReference type="Proteomes" id="UP000703661"/>
    </source>
</evidence>
<comment type="caution">
    <text evidence="1">Lacks conserved residue(s) required for the propagation of feature annotation.</text>
</comment>
<feature type="compositionally biased region" description="Polar residues" evidence="2">
    <location>
        <begin position="316"/>
        <end position="336"/>
    </location>
</feature>
<dbReference type="SUPFAM" id="SSF52540">
    <property type="entry name" value="P-loop containing nucleoside triphosphate hydrolases"/>
    <property type="match status" value="1"/>
</dbReference>
<feature type="compositionally biased region" description="Polar residues" evidence="2">
    <location>
        <begin position="268"/>
        <end position="280"/>
    </location>
</feature>
<keyword evidence="5" id="KW-1185">Reference proteome</keyword>
<feature type="compositionally biased region" description="Low complexity" evidence="2">
    <location>
        <begin position="337"/>
        <end position="355"/>
    </location>
</feature>
<dbReference type="GO" id="GO:0007019">
    <property type="term" value="P:microtubule depolymerization"/>
    <property type="evidence" value="ECO:0007669"/>
    <property type="project" value="TreeGrafter"/>
</dbReference>
<dbReference type="Proteomes" id="UP000703661">
    <property type="component" value="Unassembled WGS sequence"/>
</dbReference>
<dbReference type="GO" id="GO:0007018">
    <property type="term" value="P:microtubule-based movement"/>
    <property type="evidence" value="ECO:0007669"/>
    <property type="project" value="InterPro"/>
</dbReference>
<dbReference type="PANTHER" id="PTHR47971:SF20">
    <property type="entry name" value="KINESIN-LIKE PROTEIN KIF24"/>
    <property type="match status" value="1"/>
</dbReference>
<dbReference type="SMART" id="SM00129">
    <property type="entry name" value="KISc"/>
    <property type="match status" value="1"/>
</dbReference>
<feature type="compositionally biased region" description="Basic and acidic residues" evidence="2">
    <location>
        <begin position="202"/>
        <end position="220"/>
    </location>
</feature>
<feature type="region of interest" description="Disordered" evidence="2">
    <location>
        <begin position="162"/>
        <end position="387"/>
    </location>
</feature>
<dbReference type="Pfam" id="PF00225">
    <property type="entry name" value="Kinesin"/>
    <property type="match status" value="1"/>
</dbReference>
<feature type="compositionally biased region" description="Low complexity" evidence="2">
    <location>
        <begin position="240"/>
        <end position="255"/>
    </location>
</feature>
<sequence length="477" mass="51572">MEGAEINKSLLALKECIRALDQDKKHTPFRQSKLTQVLKDSFVGNSRTCMVATISPNNSNSEHTLNTLRYADRVKELKADGSAKGPLQGQDTNSGQEEYMDDVEGYGDDGMAANVYDDGFLSSDGENVADVTIDLLEDEEFPDILGQEEMVGMNIYEHELEEPSRQAGHDSQGSNMQTHPNQQQQQQQHMLQHQQQQPLGSERLREPAKSKLSRDRERDPQQSLKGRKTDAFSRLPMPKSFQQQSASALSSSTPPSNIPGPQHHHTLSGASGRSNSTNASPPLGSKIREPKSSPSDVVMSSGGSDYISQKGGANASVASPSTIKQPSVSAKHGQTLSISSNNNGSVSTGSASGNNDPDNCHMASPTSPNATTSSGIDNGASASGNSNKNWTAADIADFLTEHRNHMRDCGEITKRETKLLANVTLGMSSPIHAQNTGYSNSRESFMKYLNELDEIVDEKLITIVAMSQKLKALRGLS</sequence>
<organism evidence="4 5">
    <name type="scientific">Entomortierella chlamydospora</name>
    <dbReference type="NCBI Taxonomy" id="101097"/>
    <lineage>
        <taxon>Eukaryota</taxon>
        <taxon>Fungi</taxon>
        <taxon>Fungi incertae sedis</taxon>
        <taxon>Mucoromycota</taxon>
        <taxon>Mortierellomycotina</taxon>
        <taxon>Mortierellomycetes</taxon>
        <taxon>Mortierellales</taxon>
        <taxon>Mortierellaceae</taxon>
        <taxon>Entomortierella</taxon>
    </lineage>
</organism>
<proteinExistence type="inferred from homology"/>
<feature type="compositionally biased region" description="Low complexity" evidence="2">
    <location>
        <begin position="175"/>
        <end position="199"/>
    </location>
</feature>
<dbReference type="AlphaFoldDB" id="A0A9P6STE3"/>
<evidence type="ECO:0000256" key="1">
    <source>
        <dbReference type="PROSITE-ProRule" id="PRU00283"/>
    </source>
</evidence>
<evidence type="ECO:0000313" key="4">
    <source>
        <dbReference type="EMBL" id="KAG0000203.1"/>
    </source>
</evidence>
<dbReference type="InterPro" id="IPR001752">
    <property type="entry name" value="Kinesin_motor_dom"/>
</dbReference>
<comment type="caution">
    <text evidence="4">The sequence shown here is derived from an EMBL/GenBank/DDBJ whole genome shotgun (WGS) entry which is preliminary data.</text>
</comment>
<dbReference type="GO" id="GO:0005524">
    <property type="term" value="F:ATP binding"/>
    <property type="evidence" value="ECO:0007669"/>
    <property type="project" value="InterPro"/>
</dbReference>